<dbReference type="Proteomes" id="UP000035514">
    <property type="component" value="Unassembled WGS sequence"/>
</dbReference>
<keyword evidence="1" id="KW-1133">Transmembrane helix</keyword>
<protein>
    <submittedName>
        <fullName evidence="2">Uncharacterized protein</fullName>
    </submittedName>
</protein>
<sequence length="81" mass="9616">MIKEFMKRAFVSIILIIAAIACFRVGFGENAIKYDLVYVFVGIILMFRAFFYLNKQLFDTATKMEIKLKNKINRIKEKIKW</sequence>
<keyword evidence="1" id="KW-0472">Membrane</keyword>
<keyword evidence="1" id="KW-0812">Transmembrane</keyword>
<name>A0A0G9JW19_9BACT</name>
<accession>A0A0G9JW19</accession>
<evidence type="ECO:0000256" key="1">
    <source>
        <dbReference type="SAM" id="Phobius"/>
    </source>
</evidence>
<feature type="transmembrane region" description="Helical" evidence="1">
    <location>
        <begin position="34"/>
        <end position="53"/>
    </location>
</feature>
<dbReference type="PROSITE" id="PS51257">
    <property type="entry name" value="PROKAR_LIPOPROTEIN"/>
    <property type="match status" value="1"/>
</dbReference>
<organism evidence="2 3">
    <name type="scientific">Aliarcobacter butzleri L348</name>
    <dbReference type="NCBI Taxonomy" id="1447256"/>
    <lineage>
        <taxon>Bacteria</taxon>
        <taxon>Pseudomonadati</taxon>
        <taxon>Campylobacterota</taxon>
        <taxon>Epsilonproteobacteria</taxon>
        <taxon>Campylobacterales</taxon>
        <taxon>Arcobacteraceae</taxon>
        <taxon>Aliarcobacter</taxon>
    </lineage>
</organism>
<proteinExistence type="predicted"/>
<reference evidence="2 3" key="1">
    <citation type="submission" date="2014-01" db="EMBL/GenBank/DDBJ databases">
        <title>Development of a Comparative Genomic Fingerprinting Assay for High Resolution Genotyping of Arcobacter butzleri.</title>
        <authorList>
            <person name="Webb A.L."/>
            <person name="Inglis G.D."/>
            <person name="Kruczkiewicz P."/>
            <person name="Selinger L.B."/>
            <person name="Taboada E.N."/>
        </authorList>
    </citation>
    <scope>NUCLEOTIDE SEQUENCE [LARGE SCALE GENOMIC DNA]</scope>
    <source>
        <strain evidence="2 3">L348</strain>
    </source>
</reference>
<dbReference type="AlphaFoldDB" id="A0A0G9JW19"/>
<evidence type="ECO:0000313" key="2">
    <source>
        <dbReference type="EMBL" id="KLD98483.1"/>
    </source>
</evidence>
<dbReference type="RefSeq" id="WP_046997003.1">
    <property type="nucleotide sequence ID" value="NZ_JAIQ01000122.1"/>
</dbReference>
<dbReference type="PATRIC" id="fig|1447256.3.peg.1693"/>
<dbReference type="EMBL" id="JAIQ01000122">
    <property type="protein sequence ID" value="KLD98483.1"/>
    <property type="molecule type" value="Genomic_DNA"/>
</dbReference>
<evidence type="ECO:0000313" key="3">
    <source>
        <dbReference type="Proteomes" id="UP000035514"/>
    </source>
</evidence>
<gene>
    <name evidence="2" type="ORF">AA20_08670</name>
</gene>
<comment type="caution">
    <text evidence="2">The sequence shown here is derived from an EMBL/GenBank/DDBJ whole genome shotgun (WGS) entry which is preliminary data.</text>
</comment>